<name>A0A076YP91_9CAUD</name>
<dbReference type="Proteomes" id="UP000230449">
    <property type="component" value="Segment"/>
</dbReference>
<reference evidence="2 3" key="1">
    <citation type="submission" date="2014-06" db="EMBL/GenBank/DDBJ databases">
        <authorList>
            <person name="Pfaffle P.K."/>
            <person name="Tobiason D.M."/>
            <person name="Arnold K."/>
            <person name="Ash A."/>
            <person name="Austin Q."/>
            <person name="Brahm K."/>
            <person name="Carberry B."/>
            <person name="Grant J."/>
            <person name="Leckie K."/>
            <person name="Meder A."/>
            <person name="Newsom A."/>
            <person name="Reinecke M."/>
            <person name="Rognrud K."/>
            <person name="Serrano M.G."/>
            <person name="Buck G."/>
            <person name="Lee V."/>
            <person name="Wang Y."/>
            <person name="Carvalho R."/>
            <person name="Voegtly L."/>
            <person name="Shi R."/>
            <person name="Duckworth R."/>
            <person name="Johnson A."/>
            <person name="Loviza R."/>
            <person name="Walstead R."/>
            <person name="Shah Z."/>
            <person name="Kiflezghi M."/>
            <person name="Wade K."/>
            <person name="Anders K.R."/>
            <person name="Braun M.A."/>
            <person name="Delesalle V.A."/>
            <person name="Hughes L.E."/>
            <person name="Ware V.C."/>
            <person name="Bradley K.W."/>
            <person name="Barker L.P."/>
            <person name="Asai D.J."/>
            <person name="Bowman C.A."/>
            <person name="Russell D.A."/>
            <person name="Pope W.H."/>
            <person name="Jacobs-Sera D."/>
            <person name="Hendrix R.W."/>
            <person name="Hatfull G.F."/>
        </authorList>
    </citation>
    <scope>NUCLEOTIDE SEQUENCE [LARGE SCALE GENOMIC DNA]</scope>
</reference>
<keyword evidence="1" id="KW-0812">Transmembrane</keyword>
<keyword evidence="1" id="KW-0472">Membrane</keyword>
<dbReference type="EMBL" id="KM101117">
    <property type="protein sequence ID" value="AIK68847.1"/>
    <property type="molecule type" value="Genomic_DNA"/>
</dbReference>
<accession>A0A076YP91</accession>
<protein>
    <submittedName>
        <fullName evidence="2">Uncharacterized protein</fullName>
    </submittedName>
</protein>
<evidence type="ECO:0000256" key="1">
    <source>
        <dbReference type="SAM" id="Phobius"/>
    </source>
</evidence>
<feature type="transmembrane region" description="Helical" evidence="1">
    <location>
        <begin position="12"/>
        <end position="32"/>
    </location>
</feature>
<sequence>MLSDMLAVFASWPVESQLAVAGVVTGSAAYVVDRRMRTRTPRSSAQERVNARLARMGDLTGPTPTVVEHWCAGCDRVVRLMDMRWCDNGARWRCRTCAQAYDAPGAPLGPLAAQVVDIAADRRTPVGKAARRHVRNTCKCSDCAAGRFQDTVRVFNANGRVVAEWPLEEHL</sequence>
<organism evidence="2 3">
    <name type="scientific">Mycobacterium phage LizLemon</name>
    <dbReference type="NCBI Taxonomy" id="1527533"/>
    <lineage>
        <taxon>Viruses</taxon>
        <taxon>Duplodnaviria</taxon>
        <taxon>Heunggongvirae</taxon>
        <taxon>Uroviricota</taxon>
        <taxon>Caudoviricetes</taxon>
        <taxon>Bclasvirinae</taxon>
        <taxon>Rosebushvirus</taxon>
        <taxon>Rosebushvirus rosebush</taxon>
    </lineage>
</organism>
<evidence type="ECO:0000313" key="2">
    <source>
        <dbReference type="EMBL" id="AIK68847.1"/>
    </source>
</evidence>
<evidence type="ECO:0000313" key="3">
    <source>
        <dbReference type="Proteomes" id="UP000230449"/>
    </source>
</evidence>
<proteinExistence type="predicted"/>
<gene>
    <name evidence="2" type="ORF">PBI_LIZLEMON_73</name>
</gene>
<keyword evidence="1" id="KW-1133">Transmembrane helix</keyword>